<dbReference type="GO" id="GO:0009289">
    <property type="term" value="C:pilus"/>
    <property type="evidence" value="ECO:0007669"/>
    <property type="project" value="UniProtKB-SubCell"/>
</dbReference>
<dbReference type="EMBL" id="CP002824">
    <property type="protein sequence ID" value="AEG97075.1"/>
    <property type="molecule type" value="Genomic_DNA"/>
</dbReference>
<evidence type="ECO:0000256" key="3">
    <source>
        <dbReference type="ARBA" id="ARBA00022729"/>
    </source>
</evidence>
<keyword evidence="4" id="KW-0281">Fimbrium</keyword>
<dbReference type="PANTHER" id="PTHR33420:SF31">
    <property type="entry name" value="TYPE 1 FIMBRIN D-MANNOSE SPECIFIC ADHESIN"/>
    <property type="match status" value="1"/>
</dbReference>
<keyword evidence="8" id="KW-1185">Reference proteome</keyword>
<evidence type="ECO:0000256" key="5">
    <source>
        <dbReference type="SAM" id="SignalP"/>
    </source>
</evidence>
<comment type="subcellular location">
    <subcellularLocation>
        <location evidence="1">Fimbrium</location>
    </subcellularLocation>
</comment>
<dbReference type="KEGG" id="eae:EAE_10795"/>
<dbReference type="AlphaFoldDB" id="A0A0H3FW65"/>
<protein>
    <submittedName>
        <fullName evidence="7">Fimbrial protein BcfD</fullName>
    </submittedName>
</protein>
<dbReference type="RefSeq" id="WP_015704347.1">
    <property type="nucleotide sequence ID" value="NC_015663.1"/>
</dbReference>
<dbReference type="PATRIC" id="fig|1028307.3.peg.2151"/>
<dbReference type="Pfam" id="PF00419">
    <property type="entry name" value="Fimbrial"/>
    <property type="match status" value="1"/>
</dbReference>
<evidence type="ECO:0000259" key="6">
    <source>
        <dbReference type="Pfam" id="PF00419"/>
    </source>
</evidence>
<dbReference type="InterPro" id="IPR036937">
    <property type="entry name" value="Adhesion_dom_fimbrial_sf"/>
</dbReference>
<organism evidence="7 8">
    <name type="scientific">Klebsiella aerogenes (strain ATCC 13048 / DSM 30053 / CCUG 1429 / JCM 1235 / KCTC 2190 / NBRC 13534 / NCIMB 10102 / NCTC 10006 / CDC 819-56)</name>
    <name type="common">Enterobacter aerogenes</name>
    <dbReference type="NCBI Taxonomy" id="1028307"/>
    <lineage>
        <taxon>Bacteria</taxon>
        <taxon>Pseudomonadati</taxon>
        <taxon>Pseudomonadota</taxon>
        <taxon>Gammaproteobacteria</taxon>
        <taxon>Enterobacterales</taxon>
        <taxon>Enterobacteriaceae</taxon>
        <taxon>Klebsiella/Raoultella group</taxon>
        <taxon>Klebsiella</taxon>
    </lineage>
</organism>
<dbReference type="Gene3D" id="2.60.40.1090">
    <property type="entry name" value="Fimbrial-type adhesion domain"/>
    <property type="match status" value="1"/>
</dbReference>
<evidence type="ECO:0000313" key="7">
    <source>
        <dbReference type="EMBL" id="AEG97075.1"/>
    </source>
</evidence>
<feature type="domain" description="Fimbrial-type adhesion" evidence="6">
    <location>
        <begin position="188"/>
        <end position="335"/>
    </location>
</feature>
<dbReference type="GeneID" id="93310341"/>
<dbReference type="Proteomes" id="UP000008881">
    <property type="component" value="Chromosome"/>
</dbReference>
<dbReference type="InterPro" id="IPR050263">
    <property type="entry name" value="Bact_Fimbrial_Adh_Pro"/>
</dbReference>
<evidence type="ECO:0000256" key="2">
    <source>
        <dbReference type="ARBA" id="ARBA00006671"/>
    </source>
</evidence>
<reference evidence="7 8" key="1">
    <citation type="journal article" date="2012" name="J. Bacteriol.">
        <title>Complete genome sequence of Enterobacter aerogenes KCTC 2190.</title>
        <authorList>
            <person name="Shin S.H."/>
            <person name="Kim S."/>
            <person name="Kim J.Y."/>
            <person name="Lee S."/>
            <person name="Um Y."/>
            <person name="Oh M.K."/>
            <person name="Kim Y.R."/>
            <person name="Lee J."/>
            <person name="Yang K.S."/>
        </authorList>
    </citation>
    <scope>NUCLEOTIDE SEQUENCE [LARGE SCALE GENOMIC DNA]</scope>
    <source>
        <strain evidence="7 8">KCTC 2190</strain>
    </source>
</reference>
<dbReference type="HOGENOM" id="CLU_066608_1_0_6"/>
<dbReference type="PANTHER" id="PTHR33420">
    <property type="entry name" value="FIMBRIAL SUBUNIT ELFA-RELATED"/>
    <property type="match status" value="1"/>
</dbReference>
<comment type="similarity">
    <text evidence="2">Belongs to the fimbrial protein family.</text>
</comment>
<dbReference type="OrthoDB" id="8582771at2"/>
<dbReference type="GO" id="GO:0043709">
    <property type="term" value="P:cell adhesion involved in single-species biofilm formation"/>
    <property type="evidence" value="ECO:0007669"/>
    <property type="project" value="TreeGrafter"/>
</dbReference>
<accession>A0A0H3FW65</accession>
<gene>
    <name evidence="7" type="ordered locus">EAE_10795</name>
</gene>
<dbReference type="NCBIfam" id="NF011736">
    <property type="entry name" value="PRK15189.1"/>
    <property type="match status" value="1"/>
</dbReference>
<keyword evidence="3 5" id="KW-0732">Signal</keyword>
<feature type="chain" id="PRO_5002609731" evidence="5">
    <location>
        <begin position="22"/>
        <end position="335"/>
    </location>
</feature>
<evidence type="ECO:0000313" key="8">
    <source>
        <dbReference type="Proteomes" id="UP000008881"/>
    </source>
</evidence>
<name>A0A0H3FW65_KLEAK</name>
<evidence type="ECO:0000256" key="1">
    <source>
        <dbReference type="ARBA" id="ARBA00004561"/>
    </source>
</evidence>
<dbReference type="eggNOG" id="COG3539">
    <property type="taxonomic scope" value="Bacteria"/>
</dbReference>
<feature type="signal peptide" evidence="5">
    <location>
        <begin position="1"/>
        <end position="21"/>
    </location>
</feature>
<sequence>MKPVSFLVLLMGLLLARGSLAAVCQNTNGSPATVDYDLTTTLTAAQNQAGTTTQLSKNQDVNVQAVCPSGSSDSGRTYRSYVASSSIVETNGDWKYMQLDGAYLEGAMRIEDSAAGEFYPPMDYVYMGYDANVNNGSPFPVHDSNLVFQLKVVKPFIGTVNIEPKTMFNVYVTTSGDDPLSTVVYSIVYSGSVTVPQSCEINAGQTILVDFGSLYSGGFNRAGEKPTGVRKKRFTVPVKCSGVDSQVNLSLRLIATADSHLSQAIASDNPDVGVVVESSDGAVLTPNDASSVEPFTTDENGHATISLQAYPVSTTGQTPAEGAFTALANLRVDFD</sequence>
<dbReference type="InterPro" id="IPR008966">
    <property type="entry name" value="Adhesion_dom_sf"/>
</dbReference>
<proteinExistence type="inferred from homology"/>
<evidence type="ECO:0000256" key="4">
    <source>
        <dbReference type="ARBA" id="ARBA00023263"/>
    </source>
</evidence>
<dbReference type="SUPFAM" id="SSF49401">
    <property type="entry name" value="Bacterial adhesins"/>
    <property type="match status" value="1"/>
</dbReference>
<dbReference type="InterPro" id="IPR000259">
    <property type="entry name" value="Adhesion_dom_fimbrial"/>
</dbReference>